<dbReference type="SUPFAM" id="SSF53955">
    <property type="entry name" value="Lysozyme-like"/>
    <property type="match status" value="1"/>
</dbReference>
<dbReference type="InterPro" id="IPR001264">
    <property type="entry name" value="Glyco_trans_51"/>
</dbReference>
<keyword evidence="10" id="KW-1133">Transmembrane helix</keyword>
<dbReference type="EMBL" id="CP097463">
    <property type="protein sequence ID" value="WAX59201.1"/>
    <property type="molecule type" value="Genomic_DNA"/>
</dbReference>
<evidence type="ECO:0000256" key="8">
    <source>
        <dbReference type="ARBA" id="ARBA00049902"/>
    </source>
</evidence>
<evidence type="ECO:0000256" key="10">
    <source>
        <dbReference type="SAM" id="Phobius"/>
    </source>
</evidence>
<dbReference type="Gene3D" id="3.40.710.10">
    <property type="entry name" value="DD-peptidase/beta-lactamase superfamily"/>
    <property type="match status" value="1"/>
</dbReference>
<keyword evidence="10" id="KW-0812">Transmembrane</keyword>
<keyword evidence="6" id="KW-0511">Multifunctional enzyme</keyword>
<evidence type="ECO:0000256" key="6">
    <source>
        <dbReference type="ARBA" id="ARBA00023268"/>
    </source>
</evidence>
<comment type="catalytic activity">
    <reaction evidence="7">
        <text>Preferential cleavage: (Ac)2-L-Lys-D-Ala-|-D-Ala. Also transpeptidation of peptidyl-alanyl moieties that are N-acyl substituents of D-alanine.</text>
        <dbReference type="EC" id="3.4.16.4"/>
    </reaction>
</comment>
<dbReference type="SUPFAM" id="SSF56601">
    <property type="entry name" value="beta-lactamase/transpeptidase-like"/>
    <property type="match status" value="1"/>
</dbReference>
<gene>
    <name evidence="13" type="ORF">M6B22_10665</name>
</gene>
<organism evidence="13 14">
    <name type="scientific">Jatrophihabitans cynanchi</name>
    <dbReference type="NCBI Taxonomy" id="2944128"/>
    <lineage>
        <taxon>Bacteria</taxon>
        <taxon>Bacillati</taxon>
        <taxon>Actinomycetota</taxon>
        <taxon>Actinomycetes</taxon>
        <taxon>Jatrophihabitantales</taxon>
        <taxon>Jatrophihabitantaceae</taxon>
        <taxon>Jatrophihabitans</taxon>
    </lineage>
</organism>
<evidence type="ECO:0000256" key="7">
    <source>
        <dbReference type="ARBA" id="ARBA00034000"/>
    </source>
</evidence>
<dbReference type="InterPro" id="IPR050396">
    <property type="entry name" value="Glycosyltr_51/Transpeptidase"/>
</dbReference>
<feature type="region of interest" description="Disordered" evidence="9">
    <location>
        <begin position="429"/>
        <end position="450"/>
    </location>
</feature>
<dbReference type="InterPro" id="IPR036950">
    <property type="entry name" value="PBP_transglycosylase"/>
</dbReference>
<keyword evidence="5" id="KW-0378">Hydrolase</keyword>
<evidence type="ECO:0000256" key="3">
    <source>
        <dbReference type="ARBA" id="ARBA00022676"/>
    </source>
</evidence>
<proteinExistence type="predicted"/>
<feature type="compositionally biased region" description="Polar residues" evidence="9">
    <location>
        <begin position="438"/>
        <end position="450"/>
    </location>
</feature>
<dbReference type="Pfam" id="PF00912">
    <property type="entry name" value="Transgly"/>
    <property type="match status" value="1"/>
</dbReference>
<comment type="catalytic activity">
    <reaction evidence="8">
        <text>[GlcNAc-(1-&gt;4)-Mur2Ac(oyl-L-Ala-gamma-D-Glu-L-Lys-D-Ala-D-Ala)](n)-di-trans,octa-cis-undecaprenyl diphosphate + beta-D-GlcNAc-(1-&gt;4)-Mur2Ac(oyl-L-Ala-gamma-D-Glu-L-Lys-D-Ala-D-Ala)-di-trans,octa-cis-undecaprenyl diphosphate = [GlcNAc-(1-&gt;4)-Mur2Ac(oyl-L-Ala-gamma-D-Glu-L-Lys-D-Ala-D-Ala)](n+1)-di-trans,octa-cis-undecaprenyl diphosphate + di-trans,octa-cis-undecaprenyl diphosphate + H(+)</text>
        <dbReference type="Rhea" id="RHEA:23708"/>
        <dbReference type="Rhea" id="RHEA-COMP:9602"/>
        <dbReference type="Rhea" id="RHEA-COMP:9603"/>
        <dbReference type="ChEBI" id="CHEBI:15378"/>
        <dbReference type="ChEBI" id="CHEBI:58405"/>
        <dbReference type="ChEBI" id="CHEBI:60033"/>
        <dbReference type="ChEBI" id="CHEBI:78435"/>
        <dbReference type="EC" id="2.4.99.28"/>
    </reaction>
</comment>
<keyword evidence="1" id="KW-0121">Carboxypeptidase</keyword>
<evidence type="ECO:0000256" key="1">
    <source>
        <dbReference type="ARBA" id="ARBA00022645"/>
    </source>
</evidence>
<evidence type="ECO:0000259" key="12">
    <source>
        <dbReference type="Pfam" id="PF00912"/>
    </source>
</evidence>
<dbReference type="PANTHER" id="PTHR32282">
    <property type="entry name" value="BINDING PROTEIN TRANSPEPTIDASE, PUTATIVE-RELATED"/>
    <property type="match status" value="1"/>
</dbReference>
<name>A0ABY7K2Y5_9ACTN</name>
<keyword evidence="3" id="KW-0328">Glycosyltransferase</keyword>
<dbReference type="PANTHER" id="PTHR32282:SF33">
    <property type="entry name" value="PEPTIDOGLYCAN GLYCOSYLTRANSFERASE"/>
    <property type="match status" value="1"/>
</dbReference>
<evidence type="ECO:0000256" key="5">
    <source>
        <dbReference type="ARBA" id="ARBA00022801"/>
    </source>
</evidence>
<dbReference type="InterPro" id="IPR012338">
    <property type="entry name" value="Beta-lactam/transpept-like"/>
</dbReference>
<feature type="domain" description="Glycosyl transferase family 51" evidence="12">
    <location>
        <begin position="76"/>
        <end position="260"/>
    </location>
</feature>
<dbReference type="Pfam" id="PF00905">
    <property type="entry name" value="Transpeptidase"/>
    <property type="match status" value="1"/>
</dbReference>
<feature type="domain" description="Penicillin-binding protein transpeptidase" evidence="11">
    <location>
        <begin position="364"/>
        <end position="644"/>
    </location>
</feature>
<accession>A0ABY7K2Y5</accession>
<evidence type="ECO:0000256" key="9">
    <source>
        <dbReference type="SAM" id="MobiDB-lite"/>
    </source>
</evidence>
<dbReference type="InterPro" id="IPR001460">
    <property type="entry name" value="PCN-bd_Tpept"/>
</dbReference>
<evidence type="ECO:0000256" key="2">
    <source>
        <dbReference type="ARBA" id="ARBA00022670"/>
    </source>
</evidence>
<dbReference type="Proteomes" id="UP001164693">
    <property type="component" value="Chromosome"/>
</dbReference>
<keyword evidence="14" id="KW-1185">Reference proteome</keyword>
<feature type="compositionally biased region" description="Low complexity" evidence="9">
    <location>
        <begin position="792"/>
        <end position="801"/>
    </location>
</feature>
<reference evidence="13" key="1">
    <citation type="submission" date="2022-05" db="EMBL/GenBank/DDBJ databases">
        <title>Jatrophihabitans sp. SB3-54 whole genome sequence.</title>
        <authorList>
            <person name="Suh M.K."/>
            <person name="Eom M.K."/>
            <person name="Kim J.S."/>
            <person name="Kim H.S."/>
            <person name="Do H.E."/>
            <person name="Shin Y.K."/>
            <person name="Lee J.-S."/>
        </authorList>
    </citation>
    <scope>NUCLEOTIDE SEQUENCE</scope>
    <source>
        <strain evidence="13">SB3-54</strain>
    </source>
</reference>
<keyword evidence="4" id="KW-0808">Transferase</keyword>
<evidence type="ECO:0000256" key="4">
    <source>
        <dbReference type="ARBA" id="ARBA00022679"/>
    </source>
</evidence>
<keyword evidence="10" id="KW-0472">Membrane</keyword>
<dbReference type="Gene3D" id="1.10.3810.10">
    <property type="entry name" value="Biosynthetic peptidoglycan transglycosylase-like"/>
    <property type="match status" value="1"/>
</dbReference>
<dbReference type="RefSeq" id="WP_269445742.1">
    <property type="nucleotide sequence ID" value="NZ_CP097463.1"/>
</dbReference>
<evidence type="ECO:0000259" key="11">
    <source>
        <dbReference type="Pfam" id="PF00905"/>
    </source>
</evidence>
<sequence length="821" mass="87998">MAGSSARPDPWLTVAKLLAAMVAAGVLVAGLLLPYVGGLGLAARHEATKFLDTTCNLTETPPPQKTTMYARDGKTVLATIFSQDRVPVPLASIPKALQDALVATEDRRFYQHHGVDMRGLLRSAVSTSSGDTQGGSTLTMQYVKQMRYYQAGDNLEKQRAAIAQNLNRKIEDAKCAIYIENTEHESKDQILDNYLNIAFFGENSYGIQTAAKTYFNKDAKDLTLPESTLLVGLLRAPSEYDPFVNPDAARQRRNQVLQNLVDVGKLSQSEADKYKATPISLATKKPPDVREGCANAPATIRNAAFFCEYAVNWLKTVGKITESQLDTGGLHIVTTLDADLQNSAQKNLWKSIPATSRMTAVLPVVDPKTGDVLAMATSKHYGVATSTKDRTHTTYPVFTAYSAFGASTYKLFPLLTALSTGVPDNWPLKNEEPYKPSNCLTPSETKNGDANEQYSNNETLSSATAKSSNTFFVGLADQMFGCNLQPIVAMAERLGMKGLTQTSDENAKQTVAQVIVDNQRAQQLVLGDVSTSPLELTGAYAAVANRGRFNAPSPILRITDSNGQELNVNRPASVQAISPMVALQAVQILQGDTKSPGTSATPFQKWYAQNSSEVAGKTGTSVAVIRGKDSDQNASLWFAGMTPDLVATSALINFASPNDPARDLPGVKDPGREAYGEYASGVWLDALMPSLKSRQWSWPDPQGVAGSEVPDLTGHTMSDARAMLKDAGFRFQLLDAADNVQCASKVPYGSVAFYGPSIAVQGAVITVCPSSGVAQQVYTPPPPKKTPKKTPKPTGHSSSTSNPPPSRPGGRNHGRPPGQGG</sequence>
<feature type="transmembrane region" description="Helical" evidence="10">
    <location>
        <begin position="12"/>
        <end position="36"/>
    </location>
</feature>
<evidence type="ECO:0000313" key="14">
    <source>
        <dbReference type="Proteomes" id="UP001164693"/>
    </source>
</evidence>
<dbReference type="InterPro" id="IPR023346">
    <property type="entry name" value="Lysozyme-like_dom_sf"/>
</dbReference>
<evidence type="ECO:0000313" key="13">
    <source>
        <dbReference type="EMBL" id="WAX59201.1"/>
    </source>
</evidence>
<protein>
    <submittedName>
        <fullName evidence="13">Transglycosylase domain-containing protein</fullName>
    </submittedName>
</protein>
<feature type="region of interest" description="Disordered" evidence="9">
    <location>
        <begin position="776"/>
        <end position="821"/>
    </location>
</feature>
<keyword evidence="2" id="KW-0645">Protease</keyword>